<proteinExistence type="predicted"/>
<organism evidence="2">
    <name type="scientific">Sesamum radiatum</name>
    <name type="common">Black benniseed</name>
    <dbReference type="NCBI Taxonomy" id="300843"/>
    <lineage>
        <taxon>Eukaryota</taxon>
        <taxon>Viridiplantae</taxon>
        <taxon>Streptophyta</taxon>
        <taxon>Embryophyta</taxon>
        <taxon>Tracheophyta</taxon>
        <taxon>Spermatophyta</taxon>
        <taxon>Magnoliopsida</taxon>
        <taxon>eudicotyledons</taxon>
        <taxon>Gunneridae</taxon>
        <taxon>Pentapetalae</taxon>
        <taxon>asterids</taxon>
        <taxon>lamiids</taxon>
        <taxon>Lamiales</taxon>
        <taxon>Pedaliaceae</taxon>
        <taxon>Sesamum</taxon>
    </lineage>
</organism>
<dbReference type="AlphaFoldDB" id="A0AAW2M3W2"/>
<evidence type="ECO:0008006" key="3">
    <source>
        <dbReference type="Google" id="ProtNLM"/>
    </source>
</evidence>
<comment type="caution">
    <text evidence="2">The sequence shown here is derived from an EMBL/GenBank/DDBJ whole genome shotgun (WGS) entry which is preliminary data.</text>
</comment>
<protein>
    <recommendedName>
        <fullName evidence="3">Plastid-targeted protein 2</fullName>
    </recommendedName>
</protein>
<dbReference type="PANTHER" id="PTHR33735:SF26">
    <property type="entry name" value="PTERIN-BINDING DOMAIN-CONTAINING PROTEIN"/>
    <property type="match status" value="1"/>
</dbReference>
<feature type="region of interest" description="Disordered" evidence="1">
    <location>
        <begin position="195"/>
        <end position="215"/>
    </location>
</feature>
<evidence type="ECO:0000313" key="2">
    <source>
        <dbReference type="EMBL" id="KAL0326225.1"/>
    </source>
</evidence>
<dbReference type="PANTHER" id="PTHR33735">
    <property type="entry name" value="EXPRESSED PROTEIN"/>
    <property type="match status" value="1"/>
</dbReference>
<sequence>MATSSARCYCNCNFPARYCTPPPPTTLSFSPLQNPVTLKHRNQTHFQGNNLRLQWSNNVSKWRFVVYSSSVPPEAPLPSESEPSSNSFINQILGVLMTIVVPFLSNKLGPLWIFKNKIESTVETVEQIVNAVEKVAEQVDEVTEDITDDLPEGKLKQLLDFVEDTAEKTADTADSIGDIIDKVQEAGEKVEAIVDSLDDEEEQTPKVADIQKQTV</sequence>
<evidence type="ECO:0000256" key="1">
    <source>
        <dbReference type="SAM" id="MobiDB-lite"/>
    </source>
</evidence>
<dbReference type="SUPFAM" id="SSF58104">
    <property type="entry name" value="Methyl-accepting chemotaxis protein (MCP) signaling domain"/>
    <property type="match status" value="1"/>
</dbReference>
<gene>
    <name evidence="2" type="ORF">Sradi_5191800</name>
</gene>
<accession>A0AAW2M3W2</accession>
<reference evidence="2" key="1">
    <citation type="submission" date="2020-06" db="EMBL/GenBank/DDBJ databases">
        <authorList>
            <person name="Li T."/>
            <person name="Hu X."/>
            <person name="Zhang T."/>
            <person name="Song X."/>
            <person name="Zhang H."/>
            <person name="Dai N."/>
            <person name="Sheng W."/>
            <person name="Hou X."/>
            <person name="Wei L."/>
        </authorList>
    </citation>
    <scope>NUCLEOTIDE SEQUENCE</scope>
    <source>
        <strain evidence="2">G02</strain>
        <tissue evidence="2">Leaf</tissue>
    </source>
</reference>
<name>A0AAW2M3W2_SESRA</name>
<dbReference type="EMBL" id="JACGWJ010000023">
    <property type="protein sequence ID" value="KAL0326225.1"/>
    <property type="molecule type" value="Genomic_DNA"/>
</dbReference>
<reference evidence="2" key="2">
    <citation type="journal article" date="2024" name="Plant">
        <title>Genomic evolution and insights into agronomic trait innovations of Sesamum species.</title>
        <authorList>
            <person name="Miao H."/>
            <person name="Wang L."/>
            <person name="Qu L."/>
            <person name="Liu H."/>
            <person name="Sun Y."/>
            <person name="Le M."/>
            <person name="Wang Q."/>
            <person name="Wei S."/>
            <person name="Zheng Y."/>
            <person name="Lin W."/>
            <person name="Duan Y."/>
            <person name="Cao H."/>
            <person name="Xiong S."/>
            <person name="Wang X."/>
            <person name="Wei L."/>
            <person name="Li C."/>
            <person name="Ma Q."/>
            <person name="Ju M."/>
            <person name="Zhao R."/>
            <person name="Li G."/>
            <person name="Mu C."/>
            <person name="Tian Q."/>
            <person name="Mei H."/>
            <person name="Zhang T."/>
            <person name="Gao T."/>
            <person name="Zhang H."/>
        </authorList>
    </citation>
    <scope>NUCLEOTIDE SEQUENCE</scope>
    <source>
        <strain evidence="2">G02</strain>
    </source>
</reference>